<feature type="transmembrane region" description="Helical" evidence="7">
    <location>
        <begin position="411"/>
        <end position="430"/>
    </location>
</feature>
<dbReference type="Proteomes" id="UP000004893">
    <property type="component" value="Unassembled WGS sequence"/>
</dbReference>
<evidence type="ECO:0000256" key="7">
    <source>
        <dbReference type="SAM" id="Phobius"/>
    </source>
</evidence>
<feature type="transmembrane region" description="Helical" evidence="7">
    <location>
        <begin position="53"/>
        <end position="78"/>
    </location>
</feature>
<evidence type="ECO:0000313" key="8">
    <source>
        <dbReference type="EMBL" id="EEG72373.1"/>
    </source>
</evidence>
<dbReference type="Gene3D" id="1.20.1250.20">
    <property type="entry name" value="MFS general substrate transporter like domains"/>
    <property type="match status" value="1"/>
</dbReference>
<dbReference type="InterPro" id="IPR036259">
    <property type="entry name" value="MFS_trans_sf"/>
</dbReference>
<gene>
    <name evidence="8" type="ORF">CLOHYLEM_07375</name>
</gene>
<accession>C0C5I9</accession>
<dbReference type="Pfam" id="PF05977">
    <property type="entry name" value="MFS_3"/>
    <property type="match status" value="1"/>
</dbReference>
<feature type="transmembrane region" description="Helical" evidence="7">
    <location>
        <begin position="322"/>
        <end position="340"/>
    </location>
</feature>
<comment type="caution">
    <text evidence="8">The sequence shown here is derived from an EMBL/GenBank/DDBJ whole genome shotgun (WGS) entry which is preliminary data.</text>
</comment>
<keyword evidence="2" id="KW-0813">Transport</keyword>
<reference evidence="8" key="2">
    <citation type="submission" date="2013-06" db="EMBL/GenBank/DDBJ databases">
        <title>Draft genome sequence of Clostridium hylemonae (DSM 15053).</title>
        <authorList>
            <person name="Sudarsanam P."/>
            <person name="Ley R."/>
            <person name="Guruge J."/>
            <person name="Turnbaugh P.J."/>
            <person name="Mahowald M."/>
            <person name="Liep D."/>
            <person name="Gordon J."/>
        </authorList>
    </citation>
    <scope>NUCLEOTIDE SEQUENCE</scope>
    <source>
        <strain evidence="8">DSM 15053</strain>
    </source>
</reference>
<dbReference type="GO" id="GO:0005886">
    <property type="term" value="C:plasma membrane"/>
    <property type="evidence" value="ECO:0007669"/>
    <property type="project" value="UniProtKB-SubCell"/>
</dbReference>
<dbReference type="CDD" id="cd06173">
    <property type="entry name" value="MFS_MefA_like"/>
    <property type="match status" value="1"/>
</dbReference>
<organism evidence="8 9">
    <name type="scientific">[Clostridium] hylemonae DSM 15053</name>
    <dbReference type="NCBI Taxonomy" id="553973"/>
    <lineage>
        <taxon>Bacteria</taxon>
        <taxon>Bacillati</taxon>
        <taxon>Bacillota</taxon>
        <taxon>Clostridia</taxon>
        <taxon>Lachnospirales</taxon>
        <taxon>Lachnospiraceae</taxon>
    </lineage>
</organism>
<keyword evidence="6 7" id="KW-0472">Membrane</keyword>
<dbReference type="InterPro" id="IPR010290">
    <property type="entry name" value="TM_effector"/>
</dbReference>
<feature type="transmembrane region" description="Helical" evidence="7">
    <location>
        <begin position="263"/>
        <end position="283"/>
    </location>
</feature>
<dbReference type="EMBL" id="ABYI02000041">
    <property type="protein sequence ID" value="EEG72373.1"/>
    <property type="molecule type" value="Genomic_DNA"/>
</dbReference>
<protein>
    <submittedName>
        <fullName evidence="8">Transporter, major facilitator family protein</fullName>
    </submittedName>
</protein>
<dbReference type="HOGENOM" id="CLU_034180_16_0_9"/>
<dbReference type="PANTHER" id="PTHR23513">
    <property type="entry name" value="INTEGRAL MEMBRANE EFFLUX PROTEIN-RELATED"/>
    <property type="match status" value="1"/>
</dbReference>
<comment type="subcellular location">
    <subcellularLocation>
        <location evidence="1">Cell membrane</location>
        <topology evidence="1">Multi-pass membrane protein</topology>
    </subcellularLocation>
</comment>
<dbReference type="PANTHER" id="PTHR23513:SF6">
    <property type="entry name" value="MAJOR FACILITATOR SUPERFAMILY ASSOCIATED DOMAIN-CONTAINING PROTEIN"/>
    <property type="match status" value="1"/>
</dbReference>
<keyword evidence="5 7" id="KW-1133">Transmembrane helix</keyword>
<evidence type="ECO:0000313" key="9">
    <source>
        <dbReference type="Proteomes" id="UP000004893"/>
    </source>
</evidence>
<evidence type="ECO:0000256" key="1">
    <source>
        <dbReference type="ARBA" id="ARBA00004651"/>
    </source>
</evidence>
<reference evidence="8" key="1">
    <citation type="submission" date="2009-02" db="EMBL/GenBank/DDBJ databases">
        <authorList>
            <person name="Fulton L."/>
            <person name="Clifton S."/>
            <person name="Fulton B."/>
            <person name="Xu J."/>
            <person name="Minx P."/>
            <person name="Pepin K.H."/>
            <person name="Johnson M."/>
            <person name="Bhonagiri V."/>
            <person name="Nash W.E."/>
            <person name="Mardis E.R."/>
            <person name="Wilson R.K."/>
        </authorList>
    </citation>
    <scope>NUCLEOTIDE SEQUENCE [LARGE SCALE GENOMIC DNA]</scope>
    <source>
        <strain evidence="8">DSM 15053</strain>
    </source>
</reference>
<feature type="transmembrane region" description="Helical" evidence="7">
    <location>
        <begin position="201"/>
        <end position="229"/>
    </location>
</feature>
<feature type="transmembrane region" description="Helical" evidence="7">
    <location>
        <begin position="116"/>
        <end position="137"/>
    </location>
</feature>
<keyword evidence="4 7" id="KW-0812">Transmembrane</keyword>
<evidence type="ECO:0000256" key="5">
    <source>
        <dbReference type="ARBA" id="ARBA00022989"/>
    </source>
</evidence>
<dbReference type="AlphaFoldDB" id="C0C5I9"/>
<sequence>MEMRQSPLDGKGSLIFTYPFMLNMQQADILRDICLFFNKRNEVNMKDWKKKSILFLVSQNISLFGSSIVSYAITWYITLETSSGIWMTASILCSLLPQLFISLFAGVWADRYNRKYLIMCADGFIALATLGLVIMFFEGKASLPMLMVVSAIRSVGAGVQTPAVGALLPQIVPMEKLTRINGINQTCSSLLMMVSPAVGGALLGAAGIVWAMMADVITAAMAICVMAFLKVKKPESEGVLSMWHDLKEGISYTTGHPVVSRILIFYGIAFFLITPAAFLSPLLVERIFGSEVWRLSANEIIWTAGSLAGGVYVSWKGSFKNKWLVIAVSYIGFGVTFALLGISPYFWMYLAVMFISGVFMPSLATASTVMLQEEVEEQRLGRVFSVFQIISAAVMPAGMLLFGPMADWIDIRWIMAGSGLLLALTGVFLLKHKS</sequence>
<feature type="transmembrane region" description="Helical" evidence="7">
    <location>
        <begin position="84"/>
        <end position="109"/>
    </location>
</feature>
<evidence type="ECO:0000256" key="2">
    <source>
        <dbReference type="ARBA" id="ARBA00022448"/>
    </source>
</evidence>
<keyword evidence="9" id="KW-1185">Reference proteome</keyword>
<dbReference type="SUPFAM" id="SSF103473">
    <property type="entry name" value="MFS general substrate transporter"/>
    <property type="match status" value="1"/>
</dbReference>
<feature type="transmembrane region" description="Helical" evidence="7">
    <location>
        <begin position="295"/>
        <end position="315"/>
    </location>
</feature>
<name>C0C5I9_9FIRM</name>
<proteinExistence type="predicted"/>
<evidence type="ECO:0000256" key="6">
    <source>
        <dbReference type="ARBA" id="ARBA00023136"/>
    </source>
</evidence>
<feature type="transmembrane region" description="Helical" evidence="7">
    <location>
        <begin position="383"/>
        <end position="405"/>
    </location>
</feature>
<dbReference type="eggNOG" id="COG0477">
    <property type="taxonomic scope" value="Bacteria"/>
</dbReference>
<keyword evidence="3" id="KW-1003">Cell membrane</keyword>
<feature type="transmembrane region" description="Helical" evidence="7">
    <location>
        <begin position="346"/>
        <end position="371"/>
    </location>
</feature>
<evidence type="ECO:0000256" key="3">
    <source>
        <dbReference type="ARBA" id="ARBA00022475"/>
    </source>
</evidence>
<dbReference type="STRING" id="553973.CLOHYLEM_07375"/>
<evidence type="ECO:0000256" key="4">
    <source>
        <dbReference type="ARBA" id="ARBA00022692"/>
    </source>
</evidence>